<evidence type="ECO:0000256" key="3">
    <source>
        <dbReference type="ARBA" id="ARBA00004065"/>
    </source>
</evidence>
<dbReference type="GO" id="GO:0030145">
    <property type="term" value="F:manganese ion binding"/>
    <property type="evidence" value="ECO:0007669"/>
    <property type="project" value="UniProtKB-UniRule"/>
</dbReference>
<dbReference type="Proteomes" id="UP000824161">
    <property type="component" value="Unassembled WGS sequence"/>
</dbReference>
<comment type="cofactor">
    <cofactor evidence="14 15">
        <name>Mn(2+)</name>
        <dbReference type="ChEBI" id="CHEBI:29035"/>
    </cofactor>
    <cofactor evidence="14 15">
        <name>Mg(2+)</name>
        <dbReference type="ChEBI" id="CHEBI:18420"/>
    </cofactor>
    <text evidence="14 15">Manganese or magnesium. Binds 1 divalent metal ion per monomer in the absence of substrate. May bind a second metal ion after substrate binding.</text>
</comment>
<name>A0A9D1H8U9_9FLAO</name>
<dbReference type="GO" id="GO:0006298">
    <property type="term" value="P:mismatch repair"/>
    <property type="evidence" value="ECO:0007669"/>
    <property type="project" value="TreeGrafter"/>
</dbReference>
<reference evidence="18" key="1">
    <citation type="submission" date="2020-10" db="EMBL/GenBank/DDBJ databases">
        <authorList>
            <person name="Gilroy R."/>
        </authorList>
    </citation>
    <scope>NUCLEOTIDE SEQUENCE</scope>
    <source>
        <strain evidence="18">1383</strain>
    </source>
</reference>
<feature type="binding site" evidence="14 15">
    <location>
        <position position="17"/>
    </location>
    <ligand>
        <name>a divalent metal cation</name>
        <dbReference type="ChEBI" id="CHEBI:60240"/>
    </ligand>
</feature>
<feature type="binding site" evidence="14 15">
    <location>
        <position position="18"/>
    </location>
    <ligand>
        <name>a divalent metal cation</name>
        <dbReference type="ChEBI" id="CHEBI:60240"/>
    </ligand>
</feature>
<evidence type="ECO:0000313" key="18">
    <source>
        <dbReference type="EMBL" id="HIT97531.1"/>
    </source>
</evidence>
<dbReference type="InterPro" id="IPR024567">
    <property type="entry name" value="RNase_HII/HIII_dom"/>
</dbReference>
<dbReference type="GO" id="GO:0003723">
    <property type="term" value="F:RNA binding"/>
    <property type="evidence" value="ECO:0007669"/>
    <property type="project" value="UniProtKB-UniRule"/>
</dbReference>
<dbReference type="HAMAP" id="MF_00052_B">
    <property type="entry name" value="RNase_HII_B"/>
    <property type="match status" value="1"/>
</dbReference>
<keyword evidence="8 14" id="KW-0963">Cytoplasm</keyword>
<evidence type="ECO:0000256" key="2">
    <source>
        <dbReference type="ARBA" id="ARBA00001946"/>
    </source>
</evidence>
<dbReference type="EC" id="3.1.26.4" evidence="6 14"/>
<evidence type="ECO:0000256" key="12">
    <source>
        <dbReference type="ARBA" id="ARBA00022801"/>
    </source>
</evidence>
<protein>
    <recommendedName>
        <fullName evidence="7 14">Ribonuclease HII</fullName>
        <shortName evidence="14">RNase HII</shortName>
        <ecNumber evidence="6 14">3.1.26.4</ecNumber>
    </recommendedName>
</protein>
<keyword evidence="9 14" id="KW-0540">Nuclease</keyword>
<dbReference type="EMBL" id="DVLY01000040">
    <property type="protein sequence ID" value="HIT97531.1"/>
    <property type="molecule type" value="Genomic_DNA"/>
</dbReference>
<evidence type="ECO:0000256" key="10">
    <source>
        <dbReference type="ARBA" id="ARBA00022723"/>
    </source>
</evidence>
<keyword evidence="11 14" id="KW-0255">Endonuclease</keyword>
<dbReference type="GO" id="GO:0004523">
    <property type="term" value="F:RNA-DNA hybrid ribonuclease activity"/>
    <property type="evidence" value="ECO:0007669"/>
    <property type="project" value="UniProtKB-UniRule"/>
</dbReference>
<evidence type="ECO:0000256" key="15">
    <source>
        <dbReference type="PROSITE-ProRule" id="PRU01319"/>
    </source>
</evidence>
<keyword evidence="13 14" id="KW-0464">Manganese</keyword>
<evidence type="ECO:0000256" key="9">
    <source>
        <dbReference type="ARBA" id="ARBA00022722"/>
    </source>
</evidence>
<dbReference type="InterPro" id="IPR001352">
    <property type="entry name" value="RNase_HII/HIII"/>
</dbReference>
<evidence type="ECO:0000256" key="1">
    <source>
        <dbReference type="ARBA" id="ARBA00000077"/>
    </source>
</evidence>
<evidence type="ECO:0000256" key="13">
    <source>
        <dbReference type="ARBA" id="ARBA00023211"/>
    </source>
</evidence>
<reference evidence="18" key="2">
    <citation type="journal article" date="2021" name="PeerJ">
        <title>Extensive microbial diversity within the chicken gut microbiome revealed by metagenomics and culture.</title>
        <authorList>
            <person name="Gilroy R."/>
            <person name="Ravi A."/>
            <person name="Getino M."/>
            <person name="Pursley I."/>
            <person name="Horton D.L."/>
            <person name="Alikhan N.F."/>
            <person name="Baker D."/>
            <person name="Gharbi K."/>
            <person name="Hall N."/>
            <person name="Watson M."/>
            <person name="Adriaenssens E.M."/>
            <person name="Foster-Nyarko E."/>
            <person name="Jarju S."/>
            <person name="Secka A."/>
            <person name="Antonio M."/>
            <person name="Oren A."/>
            <person name="Chaudhuri R.R."/>
            <person name="La Ragione R."/>
            <person name="Hildebrand F."/>
            <person name="Pallen M.J."/>
        </authorList>
    </citation>
    <scope>NUCLEOTIDE SEQUENCE</scope>
    <source>
        <strain evidence="18">1383</strain>
    </source>
</reference>
<comment type="similarity">
    <text evidence="5 14 16">Belongs to the RNase HII family.</text>
</comment>
<comment type="cofactor">
    <cofactor evidence="2">
        <name>Mg(2+)</name>
        <dbReference type="ChEBI" id="CHEBI:18420"/>
    </cofactor>
</comment>
<gene>
    <name evidence="14" type="primary">rnhB</name>
    <name evidence="18" type="ORF">IAC44_01695</name>
</gene>
<evidence type="ECO:0000256" key="16">
    <source>
        <dbReference type="RuleBase" id="RU003515"/>
    </source>
</evidence>
<evidence type="ECO:0000259" key="17">
    <source>
        <dbReference type="PROSITE" id="PS51975"/>
    </source>
</evidence>
<dbReference type="Pfam" id="PF01351">
    <property type="entry name" value="RNase_HII"/>
    <property type="match status" value="1"/>
</dbReference>
<sequence length="203" mass="23076">MPLKHWDDPTLTVAGTDEAGRGCLAGPVTAAAVILPTDYFHPLLNDSKQLSERQRETVRQDIEHRAISWAITHIWPERIDRINILWAAVEAMQQSVARLSPRPDLLLVDGNRFRSRDDIPYRCIVKGDATYACIAAASILAKTERDRLMKQLAEQYPQYGWEKNKGYPSPAHRAAIAAWGPSPLHRRTFRLLDDQTQLIFPEK</sequence>
<feature type="domain" description="RNase H type-2" evidence="17">
    <location>
        <begin position="11"/>
        <end position="201"/>
    </location>
</feature>
<evidence type="ECO:0000256" key="11">
    <source>
        <dbReference type="ARBA" id="ARBA00022759"/>
    </source>
</evidence>
<dbReference type="AlphaFoldDB" id="A0A9D1H8U9"/>
<evidence type="ECO:0000256" key="6">
    <source>
        <dbReference type="ARBA" id="ARBA00012180"/>
    </source>
</evidence>
<comment type="function">
    <text evidence="3 14 16">Endonuclease that specifically degrades the RNA of RNA-DNA hybrids.</text>
</comment>
<feature type="binding site" evidence="14 15">
    <location>
        <position position="109"/>
    </location>
    <ligand>
        <name>a divalent metal cation</name>
        <dbReference type="ChEBI" id="CHEBI:60240"/>
    </ligand>
</feature>
<dbReference type="PANTHER" id="PTHR10954:SF18">
    <property type="entry name" value="RIBONUCLEASE HII"/>
    <property type="match status" value="1"/>
</dbReference>
<organism evidence="18 19">
    <name type="scientific">Candidatus Merdimorpha stercoravium</name>
    <dbReference type="NCBI Taxonomy" id="2840863"/>
    <lineage>
        <taxon>Bacteria</taxon>
        <taxon>Pseudomonadati</taxon>
        <taxon>Bacteroidota</taxon>
        <taxon>Flavobacteriia</taxon>
        <taxon>Flavobacteriales</taxon>
        <taxon>Candidatus Merdimorpha</taxon>
    </lineage>
</organism>
<dbReference type="GO" id="GO:0043137">
    <property type="term" value="P:DNA replication, removal of RNA primer"/>
    <property type="evidence" value="ECO:0007669"/>
    <property type="project" value="TreeGrafter"/>
</dbReference>
<dbReference type="CDD" id="cd07182">
    <property type="entry name" value="RNase_HII_bacteria_HII_like"/>
    <property type="match status" value="1"/>
</dbReference>
<comment type="catalytic activity">
    <reaction evidence="1 14 15 16">
        <text>Endonucleolytic cleavage to 5'-phosphomonoester.</text>
        <dbReference type="EC" id="3.1.26.4"/>
    </reaction>
</comment>
<dbReference type="Gene3D" id="3.30.420.10">
    <property type="entry name" value="Ribonuclease H-like superfamily/Ribonuclease H"/>
    <property type="match status" value="1"/>
</dbReference>
<dbReference type="InterPro" id="IPR012337">
    <property type="entry name" value="RNaseH-like_sf"/>
</dbReference>
<accession>A0A9D1H8U9</accession>
<dbReference type="SUPFAM" id="SSF53098">
    <property type="entry name" value="Ribonuclease H-like"/>
    <property type="match status" value="1"/>
</dbReference>
<dbReference type="GO" id="GO:0005737">
    <property type="term" value="C:cytoplasm"/>
    <property type="evidence" value="ECO:0007669"/>
    <property type="project" value="UniProtKB-SubCell"/>
</dbReference>
<dbReference type="InterPro" id="IPR036397">
    <property type="entry name" value="RNaseH_sf"/>
</dbReference>
<dbReference type="NCBIfam" id="NF000595">
    <property type="entry name" value="PRK00015.1-3"/>
    <property type="match status" value="1"/>
</dbReference>
<proteinExistence type="inferred from homology"/>
<dbReference type="PANTHER" id="PTHR10954">
    <property type="entry name" value="RIBONUCLEASE H2 SUBUNIT A"/>
    <property type="match status" value="1"/>
</dbReference>
<evidence type="ECO:0000313" key="19">
    <source>
        <dbReference type="Proteomes" id="UP000824161"/>
    </source>
</evidence>
<evidence type="ECO:0000256" key="7">
    <source>
        <dbReference type="ARBA" id="ARBA00019179"/>
    </source>
</evidence>
<evidence type="ECO:0000256" key="14">
    <source>
        <dbReference type="HAMAP-Rule" id="MF_00052"/>
    </source>
</evidence>
<keyword evidence="12 14" id="KW-0378">Hydrolase</keyword>
<evidence type="ECO:0000256" key="4">
    <source>
        <dbReference type="ARBA" id="ARBA00004496"/>
    </source>
</evidence>
<dbReference type="PROSITE" id="PS51975">
    <property type="entry name" value="RNASE_H_2"/>
    <property type="match status" value="1"/>
</dbReference>
<comment type="subcellular location">
    <subcellularLocation>
        <location evidence="4 14">Cytoplasm</location>
    </subcellularLocation>
</comment>
<keyword evidence="10 14" id="KW-0479">Metal-binding</keyword>
<dbReference type="GO" id="GO:0032299">
    <property type="term" value="C:ribonuclease H2 complex"/>
    <property type="evidence" value="ECO:0007669"/>
    <property type="project" value="TreeGrafter"/>
</dbReference>
<comment type="caution">
    <text evidence="18">The sequence shown here is derived from an EMBL/GenBank/DDBJ whole genome shotgun (WGS) entry which is preliminary data.</text>
</comment>
<evidence type="ECO:0000256" key="8">
    <source>
        <dbReference type="ARBA" id="ARBA00022490"/>
    </source>
</evidence>
<evidence type="ECO:0000256" key="5">
    <source>
        <dbReference type="ARBA" id="ARBA00007383"/>
    </source>
</evidence>
<dbReference type="InterPro" id="IPR022898">
    <property type="entry name" value="RNase_HII"/>
</dbReference>